<proteinExistence type="predicted"/>
<sequence>MTLAVELGEGFADDEVIVLVDGQEAWRAQRVATNYSVGIAAIATVSAGVGSTVEVRVRGRAKSRRVGGEQRLRVDLEPSGELTLGRPRMGDVF</sequence>
<dbReference type="OrthoDB" id="3692108at2"/>
<dbReference type="AlphaFoldDB" id="A0A1W2FBB6"/>
<protein>
    <submittedName>
        <fullName evidence="1">Uncharacterized protein</fullName>
    </submittedName>
</protein>
<organism evidence="1 2">
    <name type="scientific">Kibdelosporangium aridum</name>
    <dbReference type="NCBI Taxonomy" id="2030"/>
    <lineage>
        <taxon>Bacteria</taxon>
        <taxon>Bacillati</taxon>
        <taxon>Actinomycetota</taxon>
        <taxon>Actinomycetes</taxon>
        <taxon>Pseudonocardiales</taxon>
        <taxon>Pseudonocardiaceae</taxon>
        <taxon>Kibdelosporangium</taxon>
    </lineage>
</organism>
<gene>
    <name evidence="1" type="ORF">SAMN05661093_06069</name>
</gene>
<reference evidence="1 2" key="1">
    <citation type="submission" date="2017-04" db="EMBL/GenBank/DDBJ databases">
        <authorList>
            <person name="Afonso C.L."/>
            <person name="Miller P.J."/>
            <person name="Scott M.A."/>
            <person name="Spackman E."/>
            <person name="Goraichik I."/>
            <person name="Dimitrov K.M."/>
            <person name="Suarez D.L."/>
            <person name="Swayne D.E."/>
        </authorList>
    </citation>
    <scope>NUCLEOTIDE SEQUENCE [LARGE SCALE GENOMIC DNA]</scope>
    <source>
        <strain evidence="1 2">DSM 43828</strain>
    </source>
</reference>
<keyword evidence="2" id="KW-1185">Reference proteome</keyword>
<dbReference type="Proteomes" id="UP000192674">
    <property type="component" value="Unassembled WGS sequence"/>
</dbReference>
<evidence type="ECO:0000313" key="1">
    <source>
        <dbReference type="EMBL" id="SMD19225.1"/>
    </source>
</evidence>
<name>A0A1W2FBB6_KIBAR</name>
<dbReference type="EMBL" id="FWXV01000005">
    <property type="protein sequence ID" value="SMD19225.1"/>
    <property type="molecule type" value="Genomic_DNA"/>
</dbReference>
<evidence type="ECO:0000313" key="2">
    <source>
        <dbReference type="Proteomes" id="UP000192674"/>
    </source>
</evidence>
<accession>A0A1W2FBB6</accession>
<dbReference type="RefSeq" id="WP_084430237.1">
    <property type="nucleotide sequence ID" value="NZ_FWXV01000005.1"/>
</dbReference>